<evidence type="ECO:0000313" key="2">
    <source>
        <dbReference type="Proteomes" id="UP000022433"/>
    </source>
</evidence>
<accession>A0AAN4N115</accession>
<dbReference type="AlphaFoldDB" id="A0AAN4N115"/>
<organism evidence="1 2">
    <name type="scientific">Bacteroides fragilis str. 1007-1-F #10</name>
    <dbReference type="NCBI Taxonomy" id="1339295"/>
    <lineage>
        <taxon>Bacteria</taxon>
        <taxon>Pseudomonadati</taxon>
        <taxon>Bacteroidota</taxon>
        <taxon>Bacteroidia</taxon>
        <taxon>Bacteroidales</taxon>
        <taxon>Bacteroidaceae</taxon>
        <taxon>Bacteroides</taxon>
    </lineage>
</organism>
<dbReference type="EMBL" id="JGEA01000024">
    <property type="protein sequence ID" value="EYA14381.1"/>
    <property type="molecule type" value="Genomic_DNA"/>
</dbReference>
<dbReference type="Proteomes" id="UP000022433">
    <property type="component" value="Unassembled WGS sequence"/>
</dbReference>
<proteinExistence type="predicted"/>
<name>A0AAN4N115_BACFG</name>
<sequence length="44" mass="4935">MLMKNIRFIFLYTLRQRESGSLSISASIKAESASSSFRASFSSK</sequence>
<comment type="caution">
    <text evidence="1">The sequence shown here is derived from an EMBL/GenBank/DDBJ whole genome shotgun (WGS) entry which is preliminary data.</text>
</comment>
<protein>
    <submittedName>
        <fullName evidence="1">Uncharacterized protein</fullName>
    </submittedName>
</protein>
<evidence type="ECO:0000313" key="1">
    <source>
        <dbReference type="EMBL" id="EYA14381.1"/>
    </source>
</evidence>
<reference evidence="1 2" key="1">
    <citation type="submission" date="2014-02" db="EMBL/GenBank/DDBJ databases">
        <authorList>
            <person name="Sears C."/>
            <person name="Carroll K."/>
            <person name="Sack B.R."/>
            <person name="Qadri F."/>
            <person name="Myers L.L."/>
            <person name="Chung G.-T."/>
            <person name="Escheverria P."/>
            <person name="Fraser C.M."/>
            <person name="Sadzewicz L."/>
            <person name="Shefchek K.A."/>
            <person name="Tallon L."/>
            <person name="Das S.P."/>
            <person name="Daugherty S."/>
            <person name="Mongodin E.F."/>
        </authorList>
    </citation>
    <scope>NUCLEOTIDE SEQUENCE [LARGE SCALE GENOMIC DNA]</scope>
    <source>
        <strain evidence="1 2">1007-1-F #10</strain>
    </source>
</reference>
<gene>
    <name evidence="1" type="ORF">M104_2466</name>
</gene>